<feature type="transmembrane region" description="Helical" evidence="6">
    <location>
        <begin position="636"/>
        <end position="654"/>
    </location>
</feature>
<feature type="transmembrane region" description="Helical" evidence="6">
    <location>
        <begin position="899"/>
        <end position="919"/>
    </location>
</feature>
<evidence type="ECO:0008006" key="9">
    <source>
        <dbReference type="Google" id="ProtNLM"/>
    </source>
</evidence>
<keyword evidence="4 6" id="KW-1133">Transmembrane helix</keyword>
<evidence type="ECO:0000256" key="1">
    <source>
        <dbReference type="ARBA" id="ARBA00004651"/>
    </source>
</evidence>
<evidence type="ECO:0000256" key="4">
    <source>
        <dbReference type="ARBA" id="ARBA00022989"/>
    </source>
</evidence>
<proteinExistence type="predicted"/>
<feature type="transmembrane region" description="Helical" evidence="6">
    <location>
        <begin position="555"/>
        <end position="574"/>
    </location>
</feature>
<name>A0A5B8JHI4_9MOLU</name>
<evidence type="ECO:0000256" key="3">
    <source>
        <dbReference type="ARBA" id="ARBA00022692"/>
    </source>
</evidence>
<reference evidence="8" key="1">
    <citation type="submission" date="2019-07" db="EMBL/GenBank/DDBJ databases">
        <title>Complete genome sequences of three Mycoplasma sp. 1220 strains.</title>
        <authorList>
            <person name="Grozner D."/>
            <person name="Forro B."/>
            <person name="Kovacs A.B."/>
            <person name="Marton S."/>
            <person name="Banyai K."/>
            <person name="Kreizinger Z."/>
            <person name="Sulyok K.M."/>
            <person name="Gyuranecz M."/>
        </authorList>
    </citation>
    <scope>NUCLEOTIDE SEQUENCE [LARGE SCALE GENOMIC DNA]</scope>
    <source>
        <strain evidence="8">MYCAV93</strain>
    </source>
</reference>
<feature type="transmembrane region" description="Helical" evidence="6">
    <location>
        <begin position="806"/>
        <end position="824"/>
    </location>
</feature>
<dbReference type="Proteomes" id="UP000317512">
    <property type="component" value="Chromosome"/>
</dbReference>
<dbReference type="Gene3D" id="3.40.120.10">
    <property type="entry name" value="Alpha-D-Glucose-1,6-Bisphosphate, subunit A, domain 3"/>
    <property type="match status" value="1"/>
</dbReference>
<organism evidence="7 8">
    <name type="scientific">Mycoplasma anserisalpingitidis</name>
    <dbReference type="NCBI Taxonomy" id="519450"/>
    <lineage>
        <taxon>Bacteria</taxon>
        <taxon>Bacillati</taxon>
        <taxon>Mycoplasmatota</taxon>
        <taxon>Mollicutes</taxon>
        <taxon>Mycoplasmataceae</taxon>
        <taxon>Mycoplasma</taxon>
    </lineage>
</organism>
<accession>A0A5B8JHI4</accession>
<feature type="transmembrane region" description="Helical" evidence="6">
    <location>
        <begin position="953"/>
        <end position="971"/>
    </location>
</feature>
<dbReference type="InterPro" id="IPR022791">
    <property type="entry name" value="L-PG_synthase/AglD"/>
</dbReference>
<dbReference type="OrthoDB" id="400335at2"/>
<keyword evidence="5 6" id="KW-0472">Membrane</keyword>
<evidence type="ECO:0000313" key="7">
    <source>
        <dbReference type="EMBL" id="QDY88553.1"/>
    </source>
</evidence>
<dbReference type="Pfam" id="PF03706">
    <property type="entry name" value="LPG_synthase_TM"/>
    <property type="match status" value="1"/>
</dbReference>
<dbReference type="RefSeq" id="WP_146309006.1">
    <property type="nucleotide sequence ID" value="NZ_CP041663.1"/>
</dbReference>
<sequence length="972" mass="114436">MTENNIYKKWLKKVRNKEFWNKFHYIFSNLTESQINSYFDKKIKIDKSNIILELGIGTHLANEFTIGAISESFSKFINIDSKLDKNKILVSCPESEDLLVISNIFSRILYKNNNDILFYEQKNNIPLNLIYYFAQENNFDYIINISNYNNSKKFIQIRLTNSKGVSLSEKQINEINSILQDIDLTEIEVPISPIQFMDLDKLNRNYLSDIVEQKKYLNDNENKLKYYVGFQEQKNSEFYREVFDKTNTKINILSNAKVNKNTKVFDNTIFKKMNINSVLKRNDVNFVISNNGDSFNISVKHKGVFKYFKTDEVAGLYLDYLINNFDISQKYYIAKSKLTGDFVKSIATSKNIEVIEFTSWDELNKIIDSNNQKKLLFAYDEHNRFISYNSKFILNDAISMVIDFYKICEIYSKDNITLFERLNHIKNKYSNYYQSVKTYDMTFEQSIRFFRRINDREKIGKFNVVKSEIYNFDLEKNKTFCEIKLNNKNGIKIIYDKFTEKITINVETEGKTSNDKNNDDYLKLIVQGKEILDSINELREDFVIKKFSLKGFLKYSFLVALTIGIFIFLFYVVYNIKLENNKSASPLFVLKTIWMFVRYDRMTRFLFVFIFIFILFEMFINALIFKRLFMYQNEKVSFWTLFVGSFIGIIIQNITPKSIGSDIATYWYLRRKNVNRSKLISAVILNTFIWQLTNIVLSIIVVPVGLVFYKELFTNGSSNNIFSFTFFLVLSLLSDTLFSLFFLVLAGYKRIQTPILKAIIKIIEWFSFIGIAKTDELYANWKYELYKVSNGINVVFKRWWRICELLFYKSSVWFIAPISLYLHYMNMLDENLMGGWYFNMTISQFLVRNVNSFSPTPGGTGTSDYFTKIIYRITLSDNIDQFGFDLENRSSIITAIKTFGQIVIPSLLSAIALFIVYIGEKRIQFYKQKNKNNLLINNQTIISSKTKSNFNKIACPTFIISVSILILLFIFM</sequence>
<gene>
    <name evidence="7" type="ORF">FOY43_02730</name>
</gene>
<keyword evidence="2" id="KW-1003">Cell membrane</keyword>
<dbReference type="PANTHER" id="PTHR39087">
    <property type="entry name" value="UPF0104 MEMBRANE PROTEIN MJ1595"/>
    <property type="match status" value="1"/>
</dbReference>
<comment type="subcellular location">
    <subcellularLocation>
        <location evidence="1">Cell membrane</location>
        <topology evidence="1">Multi-pass membrane protein</topology>
    </subcellularLocation>
</comment>
<protein>
    <recommendedName>
        <fullName evidence="9">Flippase-like domain-containing protein</fullName>
    </recommendedName>
</protein>
<feature type="transmembrane region" description="Helical" evidence="6">
    <location>
        <begin position="721"/>
        <end position="748"/>
    </location>
</feature>
<dbReference type="GO" id="GO:0005886">
    <property type="term" value="C:plasma membrane"/>
    <property type="evidence" value="ECO:0007669"/>
    <property type="project" value="UniProtKB-SubCell"/>
</dbReference>
<feature type="transmembrane region" description="Helical" evidence="6">
    <location>
        <begin position="605"/>
        <end position="624"/>
    </location>
</feature>
<evidence type="ECO:0000256" key="5">
    <source>
        <dbReference type="ARBA" id="ARBA00023136"/>
    </source>
</evidence>
<evidence type="ECO:0000256" key="2">
    <source>
        <dbReference type="ARBA" id="ARBA00022475"/>
    </source>
</evidence>
<keyword evidence="3 6" id="KW-0812">Transmembrane</keyword>
<dbReference type="EMBL" id="CP041663">
    <property type="protein sequence ID" value="QDY88553.1"/>
    <property type="molecule type" value="Genomic_DNA"/>
</dbReference>
<dbReference type="PANTHER" id="PTHR39087:SF2">
    <property type="entry name" value="UPF0104 MEMBRANE PROTEIN MJ1595"/>
    <property type="match status" value="1"/>
</dbReference>
<evidence type="ECO:0000313" key="8">
    <source>
        <dbReference type="Proteomes" id="UP000317512"/>
    </source>
</evidence>
<feature type="transmembrane region" description="Helical" evidence="6">
    <location>
        <begin position="679"/>
        <end position="709"/>
    </location>
</feature>
<evidence type="ECO:0000256" key="6">
    <source>
        <dbReference type="SAM" id="Phobius"/>
    </source>
</evidence>
<dbReference type="AlphaFoldDB" id="A0A5B8JHI4"/>